<reference evidence="2" key="1">
    <citation type="submission" date="2022-11" db="EMBL/GenBank/DDBJ databases">
        <title>Genomic of Pseudomonas TF18.</title>
        <authorList>
            <person name="Liu T."/>
        </authorList>
    </citation>
    <scope>NUCLEOTIDE SEQUENCE</scope>
    <source>
        <strain evidence="2">TF18</strain>
    </source>
</reference>
<evidence type="ECO:0000313" key="2">
    <source>
        <dbReference type="EMBL" id="WAE53415.1"/>
    </source>
</evidence>
<organism evidence="2 3">
    <name type="scientific">Stutzerimonas frequens</name>
    <dbReference type="NCBI Taxonomy" id="2968969"/>
    <lineage>
        <taxon>Bacteria</taxon>
        <taxon>Pseudomonadati</taxon>
        <taxon>Pseudomonadota</taxon>
        <taxon>Gammaproteobacteria</taxon>
        <taxon>Pseudomonadales</taxon>
        <taxon>Pseudomonadaceae</taxon>
        <taxon>Stutzerimonas</taxon>
    </lineage>
</organism>
<dbReference type="PANTHER" id="PTHR37953:SF1">
    <property type="entry name" value="UPF0127 PROTEIN MJ1496"/>
    <property type="match status" value="1"/>
</dbReference>
<dbReference type="RefSeq" id="WP_161611466.1">
    <property type="nucleotide sequence ID" value="NZ_CP113257.1"/>
</dbReference>
<keyword evidence="1" id="KW-0732">Signal</keyword>
<protein>
    <submittedName>
        <fullName evidence="2">DUF192 domain-containing protein</fullName>
    </submittedName>
</protein>
<dbReference type="InterPro" id="IPR003795">
    <property type="entry name" value="DUF192"/>
</dbReference>
<dbReference type="Gene3D" id="2.60.120.1140">
    <property type="entry name" value="Protein of unknown function DUF192"/>
    <property type="match status" value="1"/>
</dbReference>
<dbReference type="PANTHER" id="PTHR37953">
    <property type="entry name" value="UPF0127 PROTEIN MJ1496"/>
    <property type="match status" value="1"/>
</dbReference>
<feature type="chain" id="PRO_5041376676" evidence="1">
    <location>
        <begin position="19"/>
        <end position="144"/>
    </location>
</feature>
<dbReference type="InterPro" id="IPR038695">
    <property type="entry name" value="Saro_0823-like_sf"/>
</dbReference>
<evidence type="ECO:0000256" key="1">
    <source>
        <dbReference type="SAM" id="SignalP"/>
    </source>
</evidence>
<dbReference type="Pfam" id="PF02643">
    <property type="entry name" value="DUF192"/>
    <property type="match status" value="1"/>
</dbReference>
<feature type="signal peptide" evidence="1">
    <location>
        <begin position="1"/>
        <end position="18"/>
    </location>
</feature>
<dbReference type="EMBL" id="CP113257">
    <property type="protein sequence ID" value="WAE53415.1"/>
    <property type="molecule type" value="Genomic_DNA"/>
</dbReference>
<dbReference type="AlphaFoldDB" id="A0AA47HZS0"/>
<name>A0AA47HZS0_9GAMM</name>
<evidence type="ECO:0000313" key="3">
    <source>
        <dbReference type="Proteomes" id="UP001164632"/>
    </source>
</evidence>
<accession>A0AA47HZS0</accession>
<sequence>MRIALLLSLMAVATTAQPAEPLRLEVGGHQVQAEYADTFLQRQRGLMGRTELAADSGMLFRFDEVRRHCLWMKDTPLPLSAAFLDEDGAIVDVIDLEPLSTDVRCSEKPARYALEMHQGWFDAQGIRVGDRLTGLPEAWPPADG</sequence>
<gene>
    <name evidence="2" type="ORF">OSV15_04260</name>
</gene>
<proteinExistence type="predicted"/>
<dbReference type="Proteomes" id="UP001164632">
    <property type="component" value="Chromosome"/>
</dbReference>